<proteinExistence type="predicted"/>
<comment type="caution">
    <text evidence="2">The sequence shown here is derived from an EMBL/GenBank/DDBJ whole genome shotgun (WGS) entry which is preliminary data.</text>
</comment>
<organism evidence="2 3">
    <name type="scientific">Tanacetum coccineum</name>
    <dbReference type="NCBI Taxonomy" id="301880"/>
    <lineage>
        <taxon>Eukaryota</taxon>
        <taxon>Viridiplantae</taxon>
        <taxon>Streptophyta</taxon>
        <taxon>Embryophyta</taxon>
        <taxon>Tracheophyta</taxon>
        <taxon>Spermatophyta</taxon>
        <taxon>Magnoliopsida</taxon>
        <taxon>eudicotyledons</taxon>
        <taxon>Gunneridae</taxon>
        <taxon>Pentapetalae</taxon>
        <taxon>asterids</taxon>
        <taxon>campanulids</taxon>
        <taxon>Asterales</taxon>
        <taxon>Asteraceae</taxon>
        <taxon>Asteroideae</taxon>
        <taxon>Anthemideae</taxon>
        <taxon>Anthemidinae</taxon>
        <taxon>Tanacetum</taxon>
    </lineage>
</organism>
<keyword evidence="2" id="KW-0695">RNA-directed DNA polymerase</keyword>
<feature type="region of interest" description="Disordered" evidence="1">
    <location>
        <begin position="134"/>
        <end position="205"/>
    </location>
</feature>
<sequence>MVALRESFNEELSRVPTWVKFHDFSLVAYTSDGLSLIATIIGTPMMLDSYTNSMCLKSLGRSSYARILIKIDVSNGFSDNLVMAVPNLEGPGYTKETIRVEYEWEPPRCSSKGGSSEADDDGFIKVKKNKSSGNFEGTKNFKPVSVKPKTIYRPKVNQPTKEASPKTDPSANKKKVSTTCNSSKKTSKTNASTSGVRDSEGEVEPVDNELASFMASKPSGVGGGTNSLMEQWRKTYENADYDYDPYVDDMYEGLEIPHNIQSIYDNLDIKVRGRKKK</sequence>
<name>A0ABQ5E6H6_9ASTR</name>
<dbReference type="EMBL" id="BQNB010015988">
    <property type="protein sequence ID" value="GJT46468.1"/>
    <property type="molecule type" value="Genomic_DNA"/>
</dbReference>
<dbReference type="PANTHER" id="PTHR31286">
    <property type="entry name" value="GLYCINE-RICH CELL WALL STRUCTURAL PROTEIN 1.8-LIKE"/>
    <property type="match status" value="1"/>
</dbReference>
<reference evidence="2" key="1">
    <citation type="journal article" date="2022" name="Int. J. Mol. Sci.">
        <title>Draft Genome of Tanacetum Coccineum: Genomic Comparison of Closely Related Tanacetum-Family Plants.</title>
        <authorList>
            <person name="Yamashiro T."/>
            <person name="Shiraishi A."/>
            <person name="Nakayama K."/>
            <person name="Satake H."/>
        </authorList>
    </citation>
    <scope>NUCLEOTIDE SEQUENCE</scope>
</reference>
<evidence type="ECO:0000256" key="1">
    <source>
        <dbReference type="SAM" id="MobiDB-lite"/>
    </source>
</evidence>
<keyword evidence="3" id="KW-1185">Reference proteome</keyword>
<dbReference type="Proteomes" id="UP001151760">
    <property type="component" value="Unassembled WGS sequence"/>
</dbReference>
<reference evidence="2" key="2">
    <citation type="submission" date="2022-01" db="EMBL/GenBank/DDBJ databases">
        <authorList>
            <person name="Yamashiro T."/>
            <person name="Shiraishi A."/>
            <person name="Satake H."/>
            <person name="Nakayama K."/>
        </authorList>
    </citation>
    <scope>NUCLEOTIDE SEQUENCE</scope>
</reference>
<feature type="compositionally biased region" description="Low complexity" evidence="1">
    <location>
        <begin position="177"/>
        <end position="194"/>
    </location>
</feature>
<protein>
    <submittedName>
        <fullName evidence="2">RNA-directed DNA polymerase, eukaryota, reverse transcriptase zinc-binding domain protein</fullName>
    </submittedName>
</protein>
<accession>A0ABQ5E6H6</accession>
<dbReference type="InterPro" id="IPR040256">
    <property type="entry name" value="At4g02000-like"/>
</dbReference>
<gene>
    <name evidence="2" type="ORF">Tco_0955183</name>
</gene>
<dbReference type="PANTHER" id="PTHR31286:SF99">
    <property type="entry name" value="DUF4283 DOMAIN-CONTAINING PROTEIN"/>
    <property type="match status" value="1"/>
</dbReference>
<evidence type="ECO:0000313" key="3">
    <source>
        <dbReference type="Proteomes" id="UP001151760"/>
    </source>
</evidence>
<evidence type="ECO:0000313" key="2">
    <source>
        <dbReference type="EMBL" id="GJT46468.1"/>
    </source>
</evidence>
<keyword evidence="2" id="KW-0808">Transferase</keyword>
<dbReference type="GO" id="GO:0003964">
    <property type="term" value="F:RNA-directed DNA polymerase activity"/>
    <property type="evidence" value="ECO:0007669"/>
    <property type="project" value="UniProtKB-KW"/>
</dbReference>
<keyword evidence="2" id="KW-0548">Nucleotidyltransferase</keyword>